<evidence type="ECO:0000313" key="1">
    <source>
        <dbReference type="EMBL" id="EGX58258.1"/>
    </source>
</evidence>
<organism evidence="1 2">
    <name type="scientific">Streptomyces zinciresistens K42</name>
    <dbReference type="NCBI Taxonomy" id="700597"/>
    <lineage>
        <taxon>Bacteria</taxon>
        <taxon>Bacillati</taxon>
        <taxon>Actinomycetota</taxon>
        <taxon>Actinomycetes</taxon>
        <taxon>Kitasatosporales</taxon>
        <taxon>Streptomycetaceae</taxon>
        <taxon>Streptomyces</taxon>
    </lineage>
</organism>
<dbReference type="EMBL" id="AGBF01000061">
    <property type="protein sequence ID" value="EGX58258.1"/>
    <property type="molecule type" value="Genomic_DNA"/>
</dbReference>
<accession>G2GE12</accession>
<proteinExistence type="predicted"/>
<dbReference type="AlphaFoldDB" id="G2GE12"/>
<protein>
    <submittedName>
        <fullName evidence="1">Uncharacterized protein</fullName>
    </submittedName>
</protein>
<reference evidence="1 2" key="1">
    <citation type="submission" date="2011-08" db="EMBL/GenBank/DDBJ databases">
        <authorList>
            <person name="Lin Y."/>
            <person name="Hao X."/>
            <person name="Johnstone L."/>
            <person name="Miller S.J."/>
            <person name="Wei G."/>
            <person name="Rensing C."/>
        </authorList>
    </citation>
    <scope>NUCLEOTIDE SEQUENCE [LARGE SCALE GENOMIC DNA]</scope>
    <source>
        <strain evidence="1 2">K42</strain>
    </source>
</reference>
<evidence type="ECO:0000313" key="2">
    <source>
        <dbReference type="Proteomes" id="UP000004217"/>
    </source>
</evidence>
<keyword evidence="2" id="KW-1185">Reference proteome</keyword>
<name>G2GE12_9ACTN</name>
<comment type="caution">
    <text evidence="1">The sequence shown here is derived from an EMBL/GenBank/DDBJ whole genome shotgun (WGS) entry which is preliminary data.</text>
</comment>
<dbReference type="OrthoDB" id="4260134at2"/>
<dbReference type="PATRIC" id="fig|700597.3.peg.3671"/>
<gene>
    <name evidence="1" type="ORF">SZN_18707</name>
</gene>
<dbReference type="Proteomes" id="UP000004217">
    <property type="component" value="Unassembled WGS sequence"/>
</dbReference>
<sequence>MTTARGITGHGALAGLALPGLGGLSEDQVRGRCCVWGADERLTAETAVDLGPRTTHRAGYPVTWYPRGCHAHVHRAALRALHEHAPYCEQCVDDASGCPTGVALRRLMREHREARPA</sequence>